<comment type="similarity">
    <text evidence="1">Belongs to the leucine-binding protein family.</text>
</comment>
<dbReference type="InterPro" id="IPR051010">
    <property type="entry name" value="BCAA_transport"/>
</dbReference>
<feature type="region of interest" description="Disordered" evidence="3">
    <location>
        <begin position="823"/>
        <end position="852"/>
    </location>
</feature>
<keyword evidence="4" id="KW-0812">Transmembrane</keyword>
<feature type="transmembrane region" description="Helical" evidence="4">
    <location>
        <begin position="140"/>
        <end position="164"/>
    </location>
</feature>
<protein>
    <submittedName>
        <fullName evidence="6">ABC transporter substrate-binding protein</fullName>
    </submittedName>
</protein>
<dbReference type="Proteomes" id="UP000479526">
    <property type="component" value="Unassembled WGS sequence"/>
</dbReference>
<dbReference type="SUPFAM" id="SSF53822">
    <property type="entry name" value="Periplasmic binding protein-like I"/>
    <property type="match status" value="1"/>
</dbReference>
<feature type="transmembrane region" description="Helical" evidence="4">
    <location>
        <begin position="368"/>
        <end position="389"/>
    </location>
</feature>
<feature type="domain" description="Leucine-binding protein" evidence="5">
    <location>
        <begin position="538"/>
        <end position="783"/>
    </location>
</feature>
<dbReference type="RefSeq" id="WP_161480139.1">
    <property type="nucleotide sequence ID" value="NZ_WXEW01000004.1"/>
</dbReference>
<evidence type="ECO:0000256" key="2">
    <source>
        <dbReference type="ARBA" id="ARBA00022729"/>
    </source>
</evidence>
<organism evidence="6 7">
    <name type="scientific">Herbidospora solisilvae</name>
    <dbReference type="NCBI Taxonomy" id="2696284"/>
    <lineage>
        <taxon>Bacteria</taxon>
        <taxon>Bacillati</taxon>
        <taxon>Actinomycetota</taxon>
        <taxon>Actinomycetes</taxon>
        <taxon>Streptosporangiales</taxon>
        <taxon>Streptosporangiaceae</taxon>
        <taxon>Herbidospora</taxon>
    </lineage>
</organism>
<keyword evidence="4" id="KW-1133">Transmembrane helix</keyword>
<comment type="caution">
    <text evidence="6">The sequence shown here is derived from an EMBL/GenBank/DDBJ whole genome shotgun (WGS) entry which is preliminary data.</text>
</comment>
<feature type="transmembrane region" description="Helical" evidence="4">
    <location>
        <begin position="176"/>
        <end position="204"/>
    </location>
</feature>
<dbReference type="InterPro" id="IPR028082">
    <property type="entry name" value="Peripla_BP_I"/>
</dbReference>
<keyword evidence="2" id="KW-0732">Signal</keyword>
<evidence type="ECO:0000313" key="7">
    <source>
        <dbReference type="Proteomes" id="UP000479526"/>
    </source>
</evidence>
<proteinExistence type="inferred from homology"/>
<evidence type="ECO:0000256" key="1">
    <source>
        <dbReference type="ARBA" id="ARBA00010062"/>
    </source>
</evidence>
<dbReference type="PANTHER" id="PTHR30483:SF6">
    <property type="entry name" value="PERIPLASMIC BINDING PROTEIN OF ABC TRANSPORTER FOR NATURAL AMINO ACIDS"/>
    <property type="match status" value="1"/>
</dbReference>
<evidence type="ECO:0000256" key="4">
    <source>
        <dbReference type="SAM" id="Phobius"/>
    </source>
</evidence>
<reference evidence="6 7" key="1">
    <citation type="submission" date="2020-01" db="EMBL/GenBank/DDBJ databases">
        <title>Herbidospora sp. NEAU-GS84 nov., a novel actinomycete isolated from soil.</title>
        <authorList>
            <person name="Han L."/>
        </authorList>
    </citation>
    <scope>NUCLEOTIDE SEQUENCE [LARGE SCALE GENOMIC DNA]</scope>
    <source>
        <strain evidence="6 7">NEAU-GS84</strain>
    </source>
</reference>
<dbReference type="EMBL" id="WXEW01000004">
    <property type="protein sequence ID" value="NAS22773.1"/>
    <property type="molecule type" value="Genomic_DNA"/>
</dbReference>
<keyword evidence="4" id="KW-0472">Membrane</keyword>
<evidence type="ECO:0000259" key="5">
    <source>
        <dbReference type="Pfam" id="PF13458"/>
    </source>
</evidence>
<dbReference type="AlphaFoldDB" id="A0A7C9N737"/>
<sequence>MGHAVTADLRGDLAAFLRRPWFWRRDQQLPVVLVTGDDGPSVVAELTAPFVDHLPTALVRDGEQGSVLALVSALAGPRGQLGRPVGGSFLPPPRFPLAQFVLWAAGQHHAPEPQSHEGYQDFRRRLRDRRRGPADASLRLVADFFIGRAALTWVPIGTIVVWLLAGPTDLVGVIPWVLGALVTVLGIGGQGLATIRGWFFYGWFRRQPVLRRNPWERLAWYALRLANAGPEEIERLAVNAMCEDLRQAYQKWRIPWPSWGRGLYCLLRLQIADPHGVTARFLRLLEDAAALTGRPVPVVVVASVPEELADPRPIAATPLADITGHVATWRREHRGRRMPVRLVIGPGDHAAHPGVPHRFRPLAHQARAWIYWAVVLAVLPGLIIGFVVVNLSDRAAHCGGLPYVDRVGGECVGVVNAAEPAPDGLFAKPIADLVRRIDANNAYAVESEQYVTLALFGEYSVRQTAQDDTRFPSMVSELTAAEEYQRTLQNPLRLRVLIVNAGDNFVHGGRAADLVARLADDDPHLVGVVGLGRSVGGVEQAVDRFDAAKIPAMTTTATADDLGIVGDRPSPYFFRVGPTNFREATLSARFARRTLGADTAVIVQDGTADDTYTNNLADDFATALTAEGVEVGAPVAYGASGDGMSGAVARACDGGADVFMYAGRAREFVGFLKSLEGSSACGAGVLKVVAGDDVIRVVADHRAEIAAMTQTEVYHVALASREMWVGVNPTGFVTSLRNGAHPDAADDNLILTYDAVDVVYRAADRAYRPGDDLPSRGDVLYRLARTSGPSAWNGSSGVIDFGHGERHDPVNKAVGVMKVEERPTPPLVRCGPLDADERPARDPLCEKLPDAP</sequence>
<gene>
    <name evidence="6" type="ORF">GT755_13880</name>
</gene>
<dbReference type="Gene3D" id="3.40.50.2300">
    <property type="match status" value="2"/>
</dbReference>
<keyword evidence="7" id="KW-1185">Reference proteome</keyword>
<dbReference type="Pfam" id="PF13458">
    <property type="entry name" value="Peripla_BP_6"/>
    <property type="match status" value="1"/>
</dbReference>
<accession>A0A7C9N737</accession>
<evidence type="ECO:0000256" key="3">
    <source>
        <dbReference type="SAM" id="MobiDB-lite"/>
    </source>
</evidence>
<dbReference type="InterPro" id="IPR028081">
    <property type="entry name" value="Leu-bd"/>
</dbReference>
<feature type="compositionally biased region" description="Basic and acidic residues" evidence="3">
    <location>
        <begin position="835"/>
        <end position="852"/>
    </location>
</feature>
<evidence type="ECO:0000313" key="6">
    <source>
        <dbReference type="EMBL" id="NAS22773.1"/>
    </source>
</evidence>
<dbReference type="PANTHER" id="PTHR30483">
    <property type="entry name" value="LEUCINE-SPECIFIC-BINDING PROTEIN"/>
    <property type="match status" value="1"/>
</dbReference>
<name>A0A7C9N737_9ACTN</name>